<keyword evidence="10" id="KW-1185">Reference proteome</keyword>
<dbReference type="PANTHER" id="PTHR34501:SF8">
    <property type="entry name" value="OUTER MEMBRANE PORIN N-RELATED"/>
    <property type="match status" value="1"/>
</dbReference>
<dbReference type="PRINTS" id="PR00182">
    <property type="entry name" value="ECOLNEIPORIN"/>
</dbReference>
<keyword evidence="7" id="KW-0998">Cell outer membrane</keyword>
<dbReference type="InterPro" id="IPR001702">
    <property type="entry name" value="Porin_Gram-ve"/>
</dbReference>
<evidence type="ECO:0000256" key="6">
    <source>
        <dbReference type="ARBA" id="ARBA00023136"/>
    </source>
</evidence>
<proteinExistence type="inferred from homology"/>
<comment type="similarity">
    <text evidence="2">Belongs to the Gram-negative porin family.</text>
</comment>
<evidence type="ECO:0000256" key="1">
    <source>
        <dbReference type="ARBA" id="ARBA00004571"/>
    </source>
</evidence>
<keyword evidence="3" id="KW-1134">Transmembrane beta strand</keyword>
<accession>A0ABP7LMC1</accession>
<comment type="subcellular location">
    <subcellularLocation>
        <location evidence="1">Cell outer membrane</location>
        <topology evidence="1">Multi-pass membrane protein</topology>
    </subcellularLocation>
</comment>
<feature type="signal peptide" evidence="8">
    <location>
        <begin position="1"/>
        <end position="20"/>
    </location>
</feature>
<dbReference type="CDD" id="cd00342">
    <property type="entry name" value="gram_neg_porins"/>
    <property type="match status" value="1"/>
</dbReference>
<gene>
    <name evidence="9" type="ORF">GCM10022405_28510</name>
</gene>
<dbReference type="InterPro" id="IPR001897">
    <property type="entry name" value="Porin_gammaproteobac"/>
</dbReference>
<comment type="caution">
    <text evidence="9">The sequence shown here is derived from an EMBL/GenBank/DDBJ whole genome shotgun (WGS) entry which is preliminary data.</text>
</comment>
<reference evidence="10" key="1">
    <citation type="journal article" date="2019" name="Int. J. Syst. Evol. Microbiol.">
        <title>The Global Catalogue of Microorganisms (GCM) 10K type strain sequencing project: providing services to taxonomists for standard genome sequencing and annotation.</title>
        <authorList>
            <consortium name="The Broad Institute Genomics Platform"/>
            <consortium name="The Broad Institute Genome Sequencing Center for Infectious Disease"/>
            <person name="Wu L."/>
            <person name="Ma J."/>
        </authorList>
    </citation>
    <scope>NUCLEOTIDE SEQUENCE [LARGE SCALE GENOMIC DNA]</scope>
    <source>
        <strain evidence="10">JCM 17201</strain>
    </source>
</reference>
<dbReference type="RefSeq" id="WP_346081872.1">
    <property type="nucleotide sequence ID" value="NZ_BAABDG010000007.1"/>
</dbReference>
<keyword evidence="5 8" id="KW-0732">Signal</keyword>
<name>A0ABP7LMC1_9GAMM</name>
<evidence type="ECO:0000256" key="3">
    <source>
        <dbReference type="ARBA" id="ARBA00022452"/>
    </source>
</evidence>
<protein>
    <submittedName>
        <fullName evidence="9">Porin</fullName>
    </submittedName>
</protein>
<dbReference type="Gene3D" id="2.40.160.10">
    <property type="entry name" value="Porin"/>
    <property type="match status" value="1"/>
</dbReference>
<evidence type="ECO:0000256" key="5">
    <source>
        <dbReference type="ARBA" id="ARBA00022729"/>
    </source>
</evidence>
<organism evidence="9 10">
    <name type="scientific">Gibbsiella dentisursi</name>
    <dbReference type="NCBI Taxonomy" id="796890"/>
    <lineage>
        <taxon>Bacteria</taxon>
        <taxon>Pseudomonadati</taxon>
        <taxon>Pseudomonadota</taxon>
        <taxon>Gammaproteobacteria</taxon>
        <taxon>Enterobacterales</taxon>
        <taxon>Yersiniaceae</taxon>
        <taxon>Gibbsiella</taxon>
    </lineage>
</organism>
<dbReference type="InterPro" id="IPR023614">
    <property type="entry name" value="Porin_dom_sf"/>
</dbReference>
<dbReference type="InterPro" id="IPR033900">
    <property type="entry name" value="Gram_neg_porin_domain"/>
</dbReference>
<dbReference type="SUPFAM" id="SSF56935">
    <property type="entry name" value="Porins"/>
    <property type="match status" value="1"/>
</dbReference>
<evidence type="ECO:0000256" key="8">
    <source>
        <dbReference type="SAM" id="SignalP"/>
    </source>
</evidence>
<dbReference type="Proteomes" id="UP001499994">
    <property type="component" value="Unassembled WGS sequence"/>
</dbReference>
<evidence type="ECO:0000313" key="10">
    <source>
        <dbReference type="Proteomes" id="UP001499994"/>
    </source>
</evidence>
<dbReference type="EMBL" id="BAABDG010000007">
    <property type="protein sequence ID" value="GAA3901655.1"/>
    <property type="molecule type" value="Genomic_DNA"/>
</dbReference>
<keyword evidence="6" id="KW-0472">Membrane</keyword>
<feature type="chain" id="PRO_5045865162" evidence="8">
    <location>
        <begin position="21"/>
        <end position="359"/>
    </location>
</feature>
<sequence length="359" mass="39647">MKKYNMCFYALCLMSWNACSAVIYDKDDNRLDLFGVMIGEYSDITSGAREGRGDSSFAQLGFNGQTQVNDYLSGFGFLNYRFYVSAPEDEQTTEVREAYAGLQLGRNNFISYGRAFGVMYNVEAYADVAPSVTGKTWAKDDNCMVSRTNSVLTYRNNDFLGLDGKLQLTGQFQAANEASTLARSNGNGAGLSLSYDFEPYSVIAGFSHSERTAEQKLDHQGDSAEAWAIGMKWEPGNFYFGTVYAETRNMTMQANDNVANKTRNFEIIGQYQFPFGLKPSLSWVYTQGVDLPASGSFKGGKAQMANYIEIGASYALNSHAGVYLDFLYNLLEKNDYTDSVGGLFAGTGNKIVTGVYYGF</sequence>
<evidence type="ECO:0000256" key="7">
    <source>
        <dbReference type="ARBA" id="ARBA00023237"/>
    </source>
</evidence>
<dbReference type="Pfam" id="PF00267">
    <property type="entry name" value="Porin_1"/>
    <property type="match status" value="1"/>
</dbReference>
<evidence type="ECO:0000313" key="9">
    <source>
        <dbReference type="EMBL" id="GAA3901655.1"/>
    </source>
</evidence>
<keyword evidence="4" id="KW-0812">Transmembrane</keyword>
<dbReference type="InterPro" id="IPR050298">
    <property type="entry name" value="Gram-neg_bact_OMP"/>
</dbReference>
<evidence type="ECO:0000256" key="4">
    <source>
        <dbReference type="ARBA" id="ARBA00022692"/>
    </source>
</evidence>
<dbReference type="PRINTS" id="PR00183">
    <property type="entry name" value="ECOLIPORIN"/>
</dbReference>
<evidence type="ECO:0000256" key="2">
    <source>
        <dbReference type="ARBA" id="ARBA00007539"/>
    </source>
</evidence>
<dbReference type="PANTHER" id="PTHR34501">
    <property type="entry name" value="PROTEIN YDDL-RELATED"/>
    <property type="match status" value="1"/>
</dbReference>